<keyword evidence="3 6" id="KW-0489">Methyltransferase</keyword>
<dbReference type="NCBIfam" id="TIGR00096">
    <property type="entry name" value="16S rRNA (cytidine(1402)-2'-O)-methyltransferase"/>
    <property type="match status" value="1"/>
</dbReference>
<evidence type="ECO:0000256" key="5">
    <source>
        <dbReference type="ARBA" id="ARBA00022691"/>
    </source>
</evidence>
<dbReference type="AlphaFoldDB" id="A0A227KAS0"/>
<dbReference type="EMBL" id="NHMP01000014">
    <property type="protein sequence ID" value="OXE44312.1"/>
    <property type="molecule type" value="Genomic_DNA"/>
</dbReference>
<dbReference type="GO" id="GO:0070677">
    <property type="term" value="F:rRNA (cytosine-2'-O-)-methyltransferase activity"/>
    <property type="evidence" value="ECO:0007669"/>
    <property type="project" value="UniProtKB-UniRule"/>
</dbReference>
<dbReference type="RefSeq" id="WP_066594214.1">
    <property type="nucleotide sequence ID" value="NZ_CAJTBZ010000030.1"/>
</dbReference>
<organism evidence="8 9">
    <name type="scientific">Turicimonas muris</name>
    <dbReference type="NCBI Taxonomy" id="1796652"/>
    <lineage>
        <taxon>Bacteria</taxon>
        <taxon>Pseudomonadati</taxon>
        <taxon>Pseudomonadota</taxon>
        <taxon>Betaproteobacteria</taxon>
        <taxon>Burkholderiales</taxon>
        <taxon>Sutterellaceae</taxon>
        <taxon>Turicimonas</taxon>
    </lineage>
</organism>
<dbReference type="InterPro" id="IPR014777">
    <property type="entry name" value="4pyrrole_Mease_sub1"/>
</dbReference>
<gene>
    <name evidence="6" type="primary">rsmI</name>
    <name evidence="8" type="ORF">ADH67_12655</name>
</gene>
<sequence>MDSVPNQFENNILFTETRLASQDFPAPALYVVGLPIGNFADITLRALWTLSLCDKVAAEDTRETSKLLQKFSLSKELFPVHQHNEQNGASKILGFLEEGLRIALVTDAGTPAISDPGCKAVDTVQKAGFPVIPIPGSSAVVTALSAAGMAPEGFIFHGFLDSGSKERLKTIKELVDTGRTFVLYEAPHRMEKLAKELALTVPPERKIVVARELTKKFEEIKGFTSETIVEWFASKKPAGEFVVIINADTSKKEQSLDENTLKWLKHLSPLLPTGELSAMAHDITGVPKKRIYDVLLQLKKQD</sequence>
<dbReference type="SUPFAM" id="SSF53790">
    <property type="entry name" value="Tetrapyrrole methylase"/>
    <property type="match status" value="1"/>
</dbReference>
<keyword evidence="9" id="KW-1185">Reference proteome</keyword>
<comment type="subcellular location">
    <subcellularLocation>
        <location evidence="6">Cytoplasm</location>
    </subcellularLocation>
</comment>
<evidence type="ECO:0000256" key="4">
    <source>
        <dbReference type="ARBA" id="ARBA00022679"/>
    </source>
</evidence>
<dbReference type="CDD" id="cd11648">
    <property type="entry name" value="RsmI"/>
    <property type="match status" value="1"/>
</dbReference>
<dbReference type="HAMAP" id="MF_01877">
    <property type="entry name" value="16SrRNA_methyltr_I"/>
    <property type="match status" value="1"/>
</dbReference>
<dbReference type="Pfam" id="PF00590">
    <property type="entry name" value="TP_methylase"/>
    <property type="match status" value="1"/>
</dbReference>
<evidence type="ECO:0000256" key="6">
    <source>
        <dbReference type="HAMAP-Rule" id="MF_01877"/>
    </source>
</evidence>
<protein>
    <recommendedName>
        <fullName evidence="6">Ribosomal RNA small subunit methyltransferase I</fullName>
        <ecNumber evidence="6">2.1.1.198</ecNumber>
    </recommendedName>
    <alternativeName>
        <fullName evidence="6">16S rRNA 2'-O-ribose C1402 methyltransferase</fullName>
    </alternativeName>
    <alternativeName>
        <fullName evidence="6">rRNA (cytidine-2'-O-)-methyltransferase RsmI</fullName>
    </alternativeName>
</protein>
<keyword evidence="1 6" id="KW-0963">Cytoplasm</keyword>
<feature type="domain" description="Tetrapyrrole methylase" evidence="7">
    <location>
        <begin position="29"/>
        <end position="223"/>
    </location>
</feature>
<evidence type="ECO:0000313" key="8">
    <source>
        <dbReference type="EMBL" id="OXE44312.1"/>
    </source>
</evidence>
<dbReference type="GO" id="GO:0005737">
    <property type="term" value="C:cytoplasm"/>
    <property type="evidence" value="ECO:0007669"/>
    <property type="project" value="UniProtKB-SubCell"/>
</dbReference>
<dbReference type="PANTHER" id="PTHR46111:SF1">
    <property type="entry name" value="RIBOSOMAL RNA SMALL SUBUNIT METHYLTRANSFERASE I"/>
    <property type="match status" value="1"/>
</dbReference>
<evidence type="ECO:0000259" key="7">
    <source>
        <dbReference type="Pfam" id="PF00590"/>
    </source>
</evidence>
<dbReference type="GeneID" id="78362153"/>
<evidence type="ECO:0000313" key="9">
    <source>
        <dbReference type="Proteomes" id="UP000214610"/>
    </source>
</evidence>
<keyword evidence="5 6" id="KW-0949">S-adenosyl-L-methionine</keyword>
<proteinExistence type="inferred from homology"/>
<name>A0A227KAS0_9BURK</name>
<comment type="similarity">
    <text evidence="6">Belongs to the methyltransferase superfamily. RsmI family.</text>
</comment>
<dbReference type="Proteomes" id="UP000214610">
    <property type="component" value="Unassembled WGS sequence"/>
</dbReference>
<reference evidence="9" key="1">
    <citation type="submission" date="2017-05" db="EMBL/GenBank/DDBJ databases">
        <title>Improved OligoMM genomes.</title>
        <authorList>
            <person name="Garzetti D."/>
        </authorList>
    </citation>
    <scope>NUCLEOTIDE SEQUENCE [LARGE SCALE GENOMIC DNA]</scope>
    <source>
        <strain evidence="9">YL45</strain>
    </source>
</reference>
<keyword evidence="2 6" id="KW-0698">rRNA processing</keyword>
<dbReference type="PIRSF" id="PIRSF005917">
    <property type="entry name" value="MTase_YraL"/>
    <property type="match status" value="1"/>
</dbReference>
<comment type="catalytic activity">
    <reaction evidence="6">
        <text>cytidine(1402) in 16S rRNA + S-adenosyl-L-methionine = 2'-O-methylcytidine(1402) in 16S rRNA + S-adenosyl-L-homocysteine + H(+)</text>
        <dbReference type="Rhea" id="RHEA:42924"/>
        <dbReference type="Rhea" id="RHEA-COMP:10285"/>
        <dbReference type="Rhea" id="RHEA-COMP:10286"/>
        <dbReference type="ChEBI" id="CHEBI:15378"/>
        <dbReference type="ChEBI" id="CHEBI:57856"/>
        <dbReference type="ChEBI" id="CHEBI:59789"/>
        <dbReference type="ChEBI" id="CHEBI:74495"/>
        <dbReference type="ChEBI" id="CHEBI:82748"/>
        <dbReference type="EC" id="2.1.1.198"/>
    </reaction>
</comment>
<dbReference type="InterPro" id="IPR000878">
    <property type="entry name" value="4pyrrol_Mease"/>
</dbReference>
<accession>A0A227KAS0</accession>
<evidence type="ECO:0000256" key="2">
    <source>
        <dbReference type="ARBA" id="ARBA00022552"/>
    </source>
</evidence>
<dbReference type="InterPro" id="IPR014776">
    <property type="entry name" value="4pyrrole_Mease_sub2"/>
</dbReference>
<comment type="function">
    <text evidence="6">Catalyzes the 2'-O-methylation of the ribose of cytidine 1402 (C1402) in 16S rRNA.</text>
</comment>
<dbReference type="Gene3D" id="3.40.1010.10">
    <property type="entry name" value="Cobalt-precorrin-4 Transmethylase, Domain 1"/>
    <property type="match status" value="1"/>
</dbReference>
<dbReference type="EC" id="2.1.1.198" evidence="6"/>
<dbReference type="PANTHER" id="PTHR46111">
    <property type="entry name" value="RIBOSOMAL RNA SMALL SUBUNIT METHYLTRANSFERASE I"/>
    <property type="match status" value="1"/>
</dbReference>
<dbReference type="InterPro" id="IPR035996">
    <property type="entry name" value="4pyrrol_Methylase_sf"/>
</dbReference>
<evidence type="ECO:0000256" key="3">
    <source>
        <dbReference type="ARBA" id="ARBA00022603"/>
    </source>
</evidence>
<keyword evidence="4 6" id="KW-0808">Transferase</keyword>
<dbReference type="InterPro" id="IPR008189">
    <property type="entry name" value="rRNA_ssu_MeTfrase_I"/>
</dbReference>
<evidence type="ECO:0000256" key="1">
    <source>
        <dbReference type="ARBA" id="ARBA00022490"/>
    </source>
</evidence>
<comment type="caution">
    <text evidence="8">The sequence shown here is derived from an EMBL/GenBank/DDBJ whole genome shotgun (WGS) entry which is preliminary data.</text>
</comment>
<dbReference type="Gene3D" id="3.30.950.10">
    <property type="entry name" value="Methyltransferase, Cobalt-precorrin-4 Transmethylase, Domain 2"/>
    <property type="match status" value="1"/>
</dbReference>